<feature type="transmembrane region" description="Helical" evidence="1">
    <location>
        <begin position="34"/>
        <end position="54"/>
    </location>
</feature>
<keyword evidence="1" id="KW-0812">Transmembrane</keyword>
<gene>
    <name evidence="2" type="ORF">Asi03nite_00310</name>
</gene>
<evidence type="ECO:0000313" key="3">
    <source>
        <dbReference type="Proteomes" id="UP000629619"/>
    </source>
</evidence>
<evidence type="ECO:0000313" key="2">
    <source>
        <dbReference type="EMBL" id="GIF02493.1"/>
    </source>
</evidence>
<keyword evidence="1" id="KW-0472">Membrane</keyword>
<proteinExistence type="predicted"/>
<comment type="caution">
    <text evidence="2">The sequence shown here is derived from an EMBL/GenBank/DDBJ whole genome shotgun (WGS) entry which is preliminary data.</text>
</comment>
<feature type="transmembrane region" description="Helical" evidence="1">
    <location>
        <begin position="275"/>
        <end position="296"/>
    </location>
</feature>
<dbReference type="InterPro" id="IPR026898">
    <property type="entry name" value="PrsW"/>
</dbReference>
<evidence type="ECO:0000256" key="1">
    <source>
        <dbReference type="SAM" id="Phobius"/>
    </source>
</evidence>
<reference evidence="2" key="1">
    <citation type="submission" date="2021-01" db="EMBL/GenBank/DDBJ databases">
        <title>Whole genome shotgun sequence of Actinoplanes siamensis NBRC 109076.</title>
        <authorList>
            <person name="Komaki H."/>
            <person name="Tamura T."/>
        </authorList>
    </citation>
    <scope>NUCLEOTIDE SEQUENCE</scope>
    <source>
        <strain evidence="2">NBRC 109076</strain>
    </source>
</reference>
<name>A0A919KBP3_9ACTN</name>
<feature type="transmembrane region" description="Helical" evidence="1">
    <location>
        <begin position="246"/>
        <end position="263"/>
    </location>
</feature>
<dbReference type="GO" id="GO:0008233">
    <property type="term" value="F:peptidase activity"/>
    <property type="evidence" value="ECO:0007669"/>
    <property type="project" value="UniProtKB-KW"/>
</dbReference>
<dbReference type="Proteomes" id="UP000629619">
    <property type="component" value="Unassembled WGS sequence"/>
</dbReference>
<sequence length="395" mass="42094">MTVTSGSAAGRAQLAAIEESGWGQPFRLLQPHNAAFWVYLLGVGTGGLTMLRYFSRGGGFYGPALAAGVLLFGVYLVPWLVLLCRHNRYTSQPPGLLATAFVWGGVAATFWVSLPANSFLLEVWSKLGGTSFAYRWAAGLTAPINEEWSKALGLVLLIGLAPRLVRSAYDGFIIGAFIGLGFEVFEDVLYAFNSATSTYGVGQVGAALKIFLLRGATGVVSHALFSAIFCTGVMWVLGRVRGERRVARGVLAMLTAMVFHFAWDDVTGLSGGVPAVADVLPFVLAAVELPVLFLVLRQAAARERSWTRDLLGPEVESGLVSPALLDAVSGLRRDRRAYARQLHSRRAARHAVEAVHDLAHALAGSGATDTPAVVHARAELRRVTARNGGSSVMAS</sequence>
<dbReference type="RefSeq" id="WP_203675943.1">
    <property type="nucleotide sequence ID" value="NZ_BOMW01000001.1"/>
</dbReference>
<dbReference type="PANTHER" id="PTHR36844">
    <property type="entry name" value="PROTEASE PRSW"/>
    <property type="match status" value="1"/>
</dbReference>
<keyword evidence="2" id="KW-0378">Hydrolase</keyword>
<feature type="transmembrane region" description="Helical" evidence="1">
    <location>
        <begin position="60"/>
        <end position="83"/>
    </location>
</feature>
<keyword evidence="1" id="KW-1133">Transmembrane helix</keyword>
<keyword evidence="3" id="KW-1185">Reference proteome</keyword>
<feature type="transmembrane region" description="Helical" evidence="1">
    <location>
        <begin position="95"/>
        <end position="114"/>
    </location>
</feature>
<dbReference type="GO" id="GO:0006508">
    <property type="term" value="P:proteolysis"/>
    <property type="evidence" value="ECO:0007669"/>
    <property type="project" value="UniProtKB-KW"/>
</dbReference>
<dbReference type="Pfam" id="PF13367">
    <property type="entry name" value="PrsW-protease"/>
    <property type="match status" value="1"/>
</dbReference>
<organism evidence="2 3">
    <name type="scientific">Actinoplanes siamensis</name>
    <dbReference type="NCBI Taxonomy" id="1223317"/>
    <lineage>
        <taxon>Bacteria</taxon>
        <taxon>Bacillati</taxon>
        <taxon>Actinomycetota</taxon>
        <taxon>Actinomycetes</taxon>
        <taxon>Micromonosporales</taxon>
        <taxon>Micromonosporaceae</taxon>
        <taxon>Actinoplanes</taxon>
    </lineage>
</organism>
<dbReference type="AlphaFoldDB" id="A0A919KBP3"/>
<feature type="transmembrane region" description="Helical" evidence="1">
    <location>
        <begin position="212"/>
        <end position="237"/>
    </location>
</feature>
<keyword evidence="2" id="KW-0645">Protease</keyword>
<accession>A0A919KBP3</accession>
<dbReference type="PANTHER" id="PTHR36844:SF1">
    <property type="entry name" value="PROTEASE PRSW"/>
    <property type="match status" value="1"/>
</dbReference>
<protein>
    <submittedName>
        <fullName evidence="2">Protease PrsW</fullName>
    </submittedName>
</protein>
<dbReference type="EMBL" id="BOMW01000001">
    <property type="protein sequence ID" value="GIF02493.1"/>
    <property type="molecule type" value="Genomic_DNA"/>
</dbReference>